<sequence>EKVNYPLLCELTLIVLIIIVFLVSGFLGLFVLAASTATGIYCISLGVRRTNMMGCLLLSVIILYLL</sequence>
<feature type="transmembrane region" description="Helical" evidence="1">
    <location>
        <begin position="12"/>
        <end position="34"/>
    </location>
</feature>
<keyword evidence="1" id="KW-0472">Membrane</keyword>
<proteinExistence type="predicted"/>
<dbReference type="AlphaFoldDB" id="X1UVJ8"/>
<feature type="transmembrane region" description="Helical" evidence="1">
    <location>
        <begin position="46"/>
        <end position="65"/>
    </location>
</feature>
<dbReference type="EMBL" id="BARW01040942">
    <property type="protein sequence ID" value="GAJ21474.1"/>
    <property type="molecule type" value="Genomic_DNA"/>
</dbReference>
<comment type="caution">
    <text evidence="2">The sequence shown here is derived from an EMBL/GenBank/DDBJ whole genome shotgun (WGS) entry which is preliminary data.</text>
</comment>
<keyword evidence="1" id="KW-1133">Transmembrane helix</keyword>
<feature type="non-terminal residue" evidence="2">
    <location>
        <position position="1"/>
    </location>
</feature>
<name>X1UVJ8_9ZZZZ</name>
<accession>X1UVJ8</accession>
<reference evidence="2" key="1">
    <citation type="journal article" date="2014" name="Front. Microbiol.">
        <title>High frequency of phylogenetically diverse reductive dehalogenase-homologous genes in deep subseafloor sedimentary metagenomes.</title>
        <authorList>
            <person name="Kawai M."/>
            <person name="Futagami T."/>
            <person name="Toyoda A."/>
            <person name="Takaki Y."/>
            <person name="Nishi S."/>
            <person name="Hori S."/>
            <person name="Arai W."/>
            <person name="Tsubouchi T."/>
            <person name="Morono Y."/>
            <person name="Uchiyama I."/>
            <person name="Ito T."/>
            <person name="Fujiyama A."/>
            <person name="Inagaki F."/>
            <person name="Takami H."/>
        </authorList>
    </citation>
    <scope>NUCLEOTIDE SEQUENCE</scope>
    <source>
        <strain evidence="2">Expedition CK06-06</strain>
    </source>
</reference>
<protein>
    <submittedName>
        <fullName evidence="2">Uncharacterized protein</fullName>
    </submittedName>
</protein>
<evidence type="ECO:0000256" key="1">
    <source>
        <dbReference type="SAM" id="Phobius"/>
    </source>
</evidence>
<keyword evidence="1" id="KW-0812">Transmembrane</keyword>
<evidence type="ECO:0000313" key="2">
    <source>
        <dbReference type="EMBL" id="GAJ21474.1"/>
    </source>
</evidence>
<gene>
    <name evidence="2" type="ORF">S12H4_61593</name>
</gene>
<organism evidence="2">
    <name type="scientific">marine sediment metagenome</name>
    <dbReference type="NCBI Taxonomy" id="412755"/>
    <lineage>
        <taxon>unclassified sequences</taxon>
        <taxon>metagenomes</taxon>
        <taxon>ecological metagenomes</taxon>
    </lineage>
</organism>